<dbReference type="GO" id="GO:0003677">
    <property type="term" value="F:DNA binding"/>
    <property type="evidence" value="ECO:0007669"/>
    <property type="project" value="UniProtKB-KW"/>
</dbReference>
<evidence type="ECO:0000256" key="1">
    <source>
        <dbReference type="ARBA" id="ARBA00023015"/>
    </source>
</evidence>
<dbReference type="InterPro" id="IPR036527">
    <property type="entry name" value="SCP2_sterol-bd_dom_sf"/>
</dbReference>
<evidence type="ECO:0000256" key="2">
    <source>
        <dbReference type="ARBA" id="ARBA00023125"/>
    </source>
</evidence>
<proteinExistence type="predicted"/>
<dbReference type="SUPFAM" id="SSF46785">
    <property type="entry name" value="Winged helix' DNA-binding domain"/>
    <property type="match status" value="1"/>
</dbReference>
<dbReference type="SUPFAM" id="SSF55718">
    <property type="entry name" value="SCP-like"/>
    <property type="match status" value="1"/>
</dbReference>
<dbReference type="Pfam" id="PF01638">
    <property type="entry name" value="HxlR"/>
    <property type="match status" value="1"/>
</dbReference>
<evidence type="ECO:0000256" key="3">
    <source>
        <dbReference type="ARBA" id="ARBA00023163"/>
    </source>
</evidence>
<sequence>MRSNRRRYEDGCAAAHALDLIGERWALLVVRELALGPRRFTDLRAGLPTISPNVLAQRLDELEAAAIVRRRRLPPPAAARVYELTEWGAELEPILRDLGRWAARSPTLGGGRPMSTASVILSLRTMFDPAAAGDFAARVALVFDGEIHLAVVAGGRLAVGPVATAPTVDARLAGDRDAFAAVVYGGRPLDAALADGLLALAGDRAVVDRFVRLFPLPAPAPAADVDRDSPLPPAAVPPGPTRPTCETL</sequence>
<evidence type="ECO:0000313" key="6">
    <source>
        <dbReference type="EMBL" id="TBW39834.1"/>
    </source>
</evidence>
<keyword evidence="1" id="KW-0805">Transcription regulation</keyword>
<reference evidence="6 7" key="1">
    <citation type="submission" date="2019-02" db="EMBL/GenBank/DDBJ databases">
        <title>Siculibacillus lacustris gen. nov., sp. nov., a new rosette-forming bacterium isolated from a freshwater crater lake (Lake St. Ana, Romania).</title>
        <authorList>
            <person name="Felfoldi T."/>
            <person name="Marton Z."/>
            <person name="Szabo A."/>
            <person name="Mentes A."/>
            <person name="Boka K."/>
            <person name="Marialigeti K."/>
            <person name="Mathe I."/>
            <person name="Koncz M."/>
            <person name="Schumann P."/>
            <person name="Toth E."/>
        </authorList>
    </citation>
    <scope>NUCLEOTIDE SEQUENCE [LARGE SCALE GENOMIC DNA]</scope>
    <source>
        <strain evidence="6 7">SA-279</strain>
    </source>
</reference>
<dbReference type="Proteomes" id="UP000292781">
    <property type="component" value="Unassembled WGS sequence"/>
</dbReference>
<feature type="compositionally biased region" description="Pro residues" evidence="4">
    <location>
        <begin position="230"/>
        <end position="241"/>
    </location>
</feature>
<dbReference type="InterPro" id="IPR036390">
    <property type="entry name" value="WH_DNA-bd_sf"/>
</dbReference>
<comment type="caution">
    <text evidence="6">The sequence shown here is derived from an EMBL/GenBank/DDBJ whole genome shotgun (WGS) entry which is preliminary data.</text>
</comment>
<feature type="domain" description="HTH hxlR-type" evidence="5">
    <location>
        <begin position="12"/>
        <end position="110"/>
    </location>
</feature>
<evidence type="ECO:0000256" key="4">
    <source>
        <dbReference type="SAM" id="MobiDB-lite"/>
    </source>
</evidence>
<dbReference type="InterPro" id="IPR002577">
    <property type="entry name" value="HTH_HxlR"/>
</dbReference>
<dbReference type="AlphaFoldDB" id="A0A4Q9VX26"/>
<gene>
    <name evidence="6" type="ORF">EYW49_06015</name>
</gene>
<organism evidence="6 7">
    <name type="scientific">Siculibacillus lacustris</name>
    <dbReference type="NCBI Taxonomy" id="1549641"/>
    <lineage>
        <taxon>Bacteria</taxon>
        <taxon>Pseudomonadati</taxon>
        <taxon>Pseudomonadota</taxon>
        <taxon>Alphaproteobacteria</taxon>
        <taxon>Hyphomicrobiales</taxon>
        <taxon>Ancalomicrobiaceae</taxon>
        <taxon>Siculibacillus</taxon>
    </lineage>
</organism>
<dbReference type="OrthoDB" id="9782219at2"/>
<evidence type="ECO:0000259" key="5">
    <source>
        <dbReference type="PROSITE" id="PS51118"/>
    </source>
</evidence>
<accession>A0A4Q9VX26</accession>
<dbReference type="InterPro" id="IPR036388">
    <property type="entry name" value="WH-like_DNA-bd_sf"/>
</dbReference>
<feature type="region of interest" description="Disordered" evidence="4">
    <location>
        <begin position="222"/>
        <end position="248"/>
    </location>
</feature>
<name>A0A4Q9VX26_9HYPH</name>
<dbReference type="PANTHER" id="PTHR33204:SF18">
    <property type="entry name" value="TRANSCRIPTIONAL REGULATORY PROTEIN"/>
    <property type="match status" value="1"/>
</dbReference>
<keyword evidence="7" id="KW-1185">Reference proteome</keyword>
<dbReference type="PROSITE" id="PS51118">
    <property type="entry name" value="HTH_HXLR"/>
    <property type="match status" value="1"/>
</dbReference>
<keyword evidence="2" id="KW-0238">DNA-binding</keyword>
<dbReference type="RefSeq" id="WP_131307263.1">
    <property type="nucleotide sequence ID" value="NZ_SJFN01000006.1"/>
</dbReference>
<dbReference type="Gene3D" id="1.10.10.10">
    <property type="entry name" value="Winged helix-like DNA-binding domain superfamily/Winged helix DNA-binding domain"/>
    <property type="match status" value="1"/>
</dbReference>
<dbReference type="Gene3D" id="3.30.1050.10">
    <property type="entry name" value="SCP2 sterol-binding domain"/>
    <property type="match status" value="1"/>
</dbReference>
<dbReference type="EMBL" id="SJFN01000006">
    <property type="protein sequence ID" value="TBW39834.1"/>
    <property type="molecule type" value="Genomic_DNA"/>
</dbReference>
<dbReference type="PANTHER" id="PTHR33204">
    <property type="entry name" value="TRANSCRIPTIONAL REGULATOR, MARR FAMILY"/>
    <property type="match status" value="1"/>
</dbReference>
<evidence type="ECO:0000313" key="7">
    <source>
        <dbReference type="Proteomes" id="UP000292781"/>
    </source>
</evidence>
<protein>
    <submittedName>
        <fullName evidence="6">Transcriptional regulator</fullName>
    </submittedName>
</protein>
<keyword evidence="3" id="KW-0804">Transcription</keyword>